<protein>
    <submittedName>
        <fullName evidence="1">Uncharacterized protein</fullName>
    </submittedName>
</protein>
<sequence length="163" mass="18797">MNQLASNPPEINLKSLPSFKDYRVRNDAVMVPDRGFAKQLRCLDPELKVVWNWGQDIWEIWRFPKDGKDAHHVLSVKTKGKTYRELGADVLLKLQESWQLGNLTVSQLTTYLDELDNQVQRRKTKAFSDKIQDIARETMNFVSGVLQVQVPRMMKVGRIVANG</sequence>
<accession>A0A0F9JFW2</accession>
<comment type="caution">
    <text evidence="1">The sequence shown here is derived from an EMBL/GenBank/DDBJ whole genome shotgun (WGS) entry which is preliminary data.</text>
</comment>
<dbReference type="AlphaFoldDB" id="A0A0F9JFW2"/>
<gene>
    <name evidence="1" type="ORF">LCGC14_1830300</name>
</gene>
<reference evidence="1" key="1">
    <citation type="journal article" date="2015" name="Nature">
        <title>Complex archaea that bridge the gap between prokaryotes and eukaryotes.</title>
        <authorList>
            <person name="Spang A."/>
            <person name="Saw J.H."/>
            <person name="Jorgensen S.L."/>
            <person name="Zaremba-Niedzwiedzka K."/>
            <person name="Martijn J."/>
            <person name="Lind A.E."/>
            <person name="van Eijk R."/>
            <person name="Schleper C."/>
            <person name="Guy L."/>
            <person name="Ettema T.J."/>
        </authorList>
    </citation>
    <scope>NUCLEOTIDE SEQUENCE</scope>
</reference>
<dbReference type="EMBL" id="LAZR01018065">
    <property type="protein sequence ID" value="KKL97847.1"/>
    <property type="molecule type" value="Genomic_DNA"/>
</dbReference>
<organism evidence="1">
    <name type="scientific">marine sediment metagenome</name>
    <dbReference type="NCBI Taxonomy" id="412755"/>
    <lineage>
        <taxon>unclassified sequences</taxon>
        <taxon>metagenomes</taxon>
        <taxon>ecological metagenomes</taxon>
    </lineage>
</organism>
<evidence type="ECO:0000313" key="1">
    <source>
        <dbReference type="EMBL" id="KKL97847.1"/>
    </source>
</evidence>
<proteinExistence type="predicted"/>
<name>A0A0F9JFW2_9ZZZZ</name>